<dbReference type="OrthoDB" id="113685at2"/>
<evidence type="ECO:0000313" key="9">
    <source>
        <dbReference type="Proteomes" id="UP000253606"/>
    </source>
</evidence>
<feature type="transmembrane region" description="Helical" evidence="6">
    <location>
        <begin position="146"/>
        <end position="171"/>
    </location>
</feature>
<evidence type="ECO:0000256" key="5">
    <source>
        <dbReference type="ARBA" id="ARBA00023136"/>
    </source>
</evidence>
<feature type="transmembrane region" description="Helical" evidence="6">
    <location>
        <begin position="273"/>
        <end position="290"/>
    </location>
</feature>
<evidence type="ECO:0000256" key="6">
    <source>
        <dbReference type="SAM" id="Phobius"/>
    </source>
</evidence>
<accession>A0A2Z5G6I9</accession>
<feature type="transmembrane region" description="Helical" evidence="6">
    <location>
        <begin position="119"/>
        <end position="140"/>
    </location>
</feature>
<dbReference type="PANTHER" id="PTHR34820">
    <property type="entry name" value="INNER MEMBRANE PROTEIN YEBZ"/>
    <property type="match status" value="1"/>
</dbReference>
<keyword evidence="9" id="KW-1185">Reference proteome</keyword>
<feature type="transmembrane region" description="Helical" evidence="6">
    <location>
        <begin position="388"/>
        <end position="405"/>
    </location>
</feature>
<reference evidence="8 9" key="1">
    <citation type="journal article" date="2018" name="Front. Microbiol.">
        <title>Hydrolytic Capabilities as a Key to Environmental Success: Chitinolytic and Cellulolytic Acidobacteria From Acidic Sub-arctic Soils and Boreal Peatlands.</title>
        <authorList>
            <person name="Belova S.E."/>
            <person name="Ravin N.V."/>
            <person name="Pankratov T.A."/>
            <person name="Rakitin A.L."/>
            <person name="Ivanova A.A."/>
            <person name="Beletsky A.V."/>
            <person name="Mardanov A.V."/>
            <person name="Sinninghe Damste J.S."/>
            <person name="Dedysh S.N."/>
        </authorList>
    </citation>
    <scope>NUCLEOTIDE SEQUENCE [LARGE SCALE GENOMIC DNA]</scope>
    <source>
        <strain evidence="8 9">SBC82</strain>
    </source>
</reference>
<proteinExistence type="predicted"/>
<feature type="transmembrane region" description="Helical" evidence="6">
    <location>
        <begin position="192"/>
        <end position="212"/>
    </location>
</feature>
<feature type="transmembrane region" description="Helical" evidence="6">
    <location>
        <begin position="358"/>
        <end position="376"/>
    </location>
</feature>
<name>A0A2Z5G6I9_9BACT</name>
<dbReference type="InterPro" id="IPR008457">
    <property type="entry name" value="Cu-R_CopD_dom"/>
</dbReference>
<evidence type="ECO:0000256" key="4">
    <source>
        <dbReference type="ARBA" id="ARBA00022989"/>
    </source>
</evidence>
<comment type="subcellular location">
    <subcellularLocation>
        <location evidence="1">Cell membrane</location>
        <topology evidence="1">Multi-pass membrane protein</topology>
    </subcellularLocation>
</comment>
<feature type="transmembrane region" description="Helical" evidence="6">
    <location>
        <begin position="517"/>
        <end position="536"/>
    </location>
</feature>
<evidence type="ECO:0000256" key="2">
    <source>
        <dbReference type="ARBA" id="ARBA00022475"/>
    </source>
</evidence>
<feature type="domain" description="Copper resistance protein D" evidence="7">
    <location>
        <begin position="184"/>
        <end position="287"/>
    </location>
</feature>
<dbReference type="Pfam" id="PF05425">
    <property type="entry name" value="CopD"/>
    <property type="match status" value="1"/>
</dbReference>
<dbReference type="KEGG" id="abas:ACPOL_5351"/>
<organism evidence="8 9">
    <name type="scientific">Acidisarcina polymorpha</name>
    <dbReference type="NCBI Taxonomy" id="2211140"/>
    <lineage>
        <taxon>Bacteria</taxon>
        <taxon>Pseudomonadati</taxon>
        <taxon>Acidobacteriota</taxon>
        <taxon>Terriglobia</taxon>
        <taxon>Terriglobales</taxon>
        <taxon>Acidobacteriaceae</taxon>
        <taxon>Acidisarcina</taxon>
    </lineage>
</organism>
<dbReference type="GO" id="GO:0006825">
    <property type="term" value="P:copper ion transport"/>
    <property type="evidence" value="ECO:0007669"/>
    <property type="project" value="InterPro"/>
</dbReference>
<dbReference type="InterPro" id="IPR032694">
    <property type="entry name" value="CopC/D"/>
</dbReference>
<evidence type="ECO:0000313" key="8">
    <source>
        <dbReference type="EMBL" id="AXC14599.1"/>
    </source>
</evidence>
<keyword evidence="2" id="KW-1003">Cell membrane</keyword>
<feature type="transmembrane region" description="Helical" evidence="6">
    <location>
        <begin position="232"/>
        <end position="252"/>
    </location>
</feature>
<dbReference type="PANTHER" id="PTHR34820:SF4">
    <property type="entry name" value="INNER MEMBRANE PROTEIN YEBZ"/>
    <property type="match status" value="1"/>
</dbReference>
<sequence>MIWLLRDFDLLSVLIRGVALSFEVLTLGGIAFLLIAGLRANASEPVRRGCWRGIRWAATGLFLAEIASVGIDTAILMGGSALHFADVVAAPYFIAGTIAALATLAVVTCAAFRGRIATLLLGPLAILILLAAVAGSHAVSRMDHRVALVALTAAHHVGAAIWIGAIPFLLIGMRRSEDVGEAKRLLVKFSPMAIAGAGMLLLGGIGMGWVYLGVSADKSLSGLYGTAYGVMLLAKIYLLVLIVTLGAGNFFLVRRIETAPESLLRRLRRFGEAEIGLAFTAILAAASMTSQPPAVDLPADRATLAEIGARFRPEWPRLTSPSFAELAPSTPIQIAVKEMQFNGASAPSDSNDEAWSEYNHHWAGLIVLAAGIFALLSRLPRTRWARNWPLVFAGLAVFIVLRADPDCWPLGPRSFWASFYAPDVLQHRLYALLILAFAAFEWGVQTERLHSKSATMVFPVLCAVAGALLLTHNHSIGNVKEELLAEMSHTPIALLGATAGWSRWLELRLPGQKESRLASFVWPASLILVGLVLLNYRES</sequence>
<evidence type="ECO:0000256" key="3">
    <source>
        <dbReference type="ARBA" id="ARBA00022692"/>
    </source>
</evidence>
<dbReference type="RefSeq" id="WP_114209343.1">
    <property type="nucleotide sequence ID" value="NZ_CP030840.1"/>
</dbReference>
<evidence type="ECO:0000256" key="1">
    <source>
        <dbReference type="ARBA" id="ARBA00004651"/>
    </source>
</evidence>
<feature type="transmembrane region" description="Helical" evidence="6">
    <location>
        <begin position="13"/>
        <end position="35"/>
    </location>
</feature>
<dbReference type="Proteomes" id="UP000253606">
    <property type="component" value="Chromosome"/>
</dbReference>
<keyword evidence="5 6" id="KW-0472">Membrane</keyword>
<evidence type="ECO:0000259" key="7">
    <source>
        <dbReference type="Pfam" id="PF05425"/>
    </source>
</evidence>
<dbReference type="AlphaFoldDB" id="A0A2Z5G6I9"/>
<feature type="transmembrane region" description="Helical" evidence="6">
    <location>
        <begin position="425"/>
        <end position="444"/>
    </location>
</feature>
<keyword evidence="4 6" id="KW-1133">Transmembrane helix</keyword>
<dbReference type="GO" id="GO:0005886">
    <property type="term" value="C:plasma membrane"/>
    <property type="evidence" value="ECO:0007669"/>
    <property type="project" value="UniProtKB-SubCell"/>
</dbReference>
<feature type="transmembrane region" description="Helical" evidence="6">
    <location>
        <begin position="456"/>
        <end position="476"/>
    </location>
</feature>
<gene>
    <name evidence="8" type="ORF">ACPOL_5351</name>
</gene>
<feature type="transmembrane region" description="Helical" evidence="6">
    <location>
        <begin position="89"/>
        <end position="112"/>
    </location>
</feature>
<protein>
    <submittedName>
        <fullName evidence="8">Copper resistance protein D</fullName>
    </submittedName>
</protein>
<keyword evidence="3 6" id="KW-0812">Transmembrane</keyword>
<feature type="transmembrane region" description="Helical" evidence="6">
    <location>
        <begin position="56"/>
        <end position="77"/>
    </location>
</feature>
<dbReference type="EMBL" id="CP030840">
    <property type="protein sequence ID" value="AXC14599.1"/>
    <property type="molecule type" value="Genomic_DNA"/>
</dbReference>